<name>A0A0G1W9V6_9BACT</name>
<accession>A0A0G1W9V6</accession>
<keyword evidence="2" id="KW-0472">Membrane</keyword>
<keyword evidence="2" id="KW-0812">Transmembrane</keyword>
<evidence type="ECO:0000313" key="4">
    <source>
        <dbReference type="Proteomes" id="UP000034224"/>
    </source>
</evidence>
<comment type="caution">
    <text evidence="3">The sequence shown here is derived from an EMBL/GenBank/DDBJ whole genome shotgun (WGS) entry which is preliminary data.</text>
</comment>
<feature type="transmembrane region" description="Helical" evidence="2">
    <location>
        <begin position="9"/>
        <end position="30"/>
    </location>
</feature>
<proteinExistence type="predicted"/>
<organism evidence="3 4">
    <name type="scientific">Candidatus Jorgensenbacteria bacterium GW2011_GWB1_50_10</name>
    <dbReference type="NCBI Taxonomy" id="1618665"/>
    <lineage>
        <taxon>Bacteria</taxon>
        <taxon>Candidatus Joergenseniibacteriota</taxon>
    </lineage>
</organism>
<protein>
    <submittedName>
        <fullName evidence="3">Uncharacterized protein</fullName>
    </submittedName>
</protein>
<feature type="region of interest" description="Disordered" evidence="1">
    <location>
        <begin position="390"/>
        <end position="414"/>
    </location>
</feature>
<dbReference type="AlphaFoldDB" id="A0A0G1W9V6"/>
<evidence type="ECO:0000313" key="3">
    <source>
        <dbReference type="EMBL" id="KKW15385.1"/>
    </source>
</evidence>
<feature type="compositionally biased region" description="Gly residues" evidence="1">
    <location>
        <begin position="396"/>
        <end position="414"/>
    </location>
</feature>
<evidence type="ECO:0000256" key="2">
    <source>
        <dbReference type="SAM" id="Phobius"/>
    </source>
</evidence>
<dbReference type="STRING" id="1618665.UY55_C0001G0139"/>
<dbReference type="EMBL" id="LCQK01000001">
    <property type="protein sequence ID" value="KKW15385.1"/>
    <property type="molecule type" value="Genomic_DNA"/>
</dbReference>
<dbReference type="Proteomes" id="UP000034224">
    <property type="component" value="Unassembled WGS sequence"/>
</dbReference>
<evidence type="ECO:0000256" key="1">
    <source>
        <dbReference type="SAM" id="MobiDB-lite"/>
    </source>
</evidence>
<keyword evidence="2" id="KW-1133">Transmembrane helix</keyword>
<feature type="region of interest" description="Disordered" evidence="1">
    <location>
        <begin position="484"/>
        <end position="505"/>
    </location>
</feature>
<gene>
    <name evidence="3" type="ORF">UY55_C0001G0139</name>
</gene>
<reference evidence="3 4" key="1">
    <citation type="journal article" date="2015" name="Nature">
        <title>rRNA introns, odd ribosomes, and small enigmatic genomes across a large radiation of phyla.</title>
        <authorList>
            <person name="Brown C.T."/>
            <person name="Hug L.A."/>
            <person name="Thomas B.C."/>
            <person name="Sharon I."/>
            <person name="Castelle C.J."/>
            <person name="Singh A."/>
            <person name="Wilkins M.J."/>
            <person name="Williams K.H."/>
            <person name="Banfield J.F."/>
        </authorList>
    </citation>
    <scope>NUCLEOTIDE SEQUENCE [LARGE SCALE GENOMIC DNA]</scope>
</reference>
<sequence length="561" mass="59643">MSFPLNQKNILAGIILGFAIFVSLFLYAGATSKEDIVFPVPELGSCKSEGDCRTYCDNPKNITACVAFAEKHNLISPDEAKQARQFAQVGVGPGGCTTKDACENYCNDVSNIDECISFAERNNLMPPGELEEARKVQAALARGAKLPGGCTNKQSCDNYCNDPSHMEECITFAEAAGFIPPDELVEAKKVLEAVRRGAKPPPCRGRAECDVYCSEPNNFEACIAFAEAAGFVSREEAAMARKTGGKGPGNCRGREECDRFCQDENNFETCLAFAEEHGFISKDEVEMARKTGGKGPGDCKSKEQCEAFCENPANQETCFNFAKEHGLIPEEDLRQMEEGKQQMMQGFTEAPREVMECLTGALGSETIEKLKAGTAMPSRDIGDKMRECFEKMGPPSGQGGPGGGPPSGFGGAPGAGFSGPGGCKTPEECTTYCIEHQEECQNFAPPGGGDQGGQGGQTGSIVCDAIMPECIGWEEFCKARPDDQRCSASGDGSSPPPSGGGGADFSGPGGCKTTEECQTYCTQNYQDPACQQFSPGSRLEPANQGFFAGVLSTFGLLLGIR</sequence>